<gene>
    <name evidence="2" type="ORF">GCK72_022367</name>
</gene>
<feature type="compositionally biased region" description="Acidic residues" evidence="1">
    <location>
        <begin position="237"/>
        <end position="254"/>
    </location>
</feature>
<protein>
    <submittedName>
        <fullName evidence="2">Uncharacterized protein</fullName>
    </submittedName>
</protein>
<sequence>MENSTLKRRRESSSGQQYLVSSSRRELFSEESTTSEYGLPDMENMGEGDVREDEDIEKDESREVSSGSDGEDGDDEREDDDDENEDVERDKDKSEDDLKDEDEDQEVSKKKDERDEDDSSDSDEKDEITVPRRFPWKKADDDNDIDVGTADKVEEEAEDKMKQNKYYKKLVKTIDDKELDEDLVKAIWKFVKGGDKRFAHIIGLTLYDTEKEFFDHHLCEEIVERAIQYWGEHGDLSDEENEETENGGDEETKNEDDKPTKSGLDEAIESSPNQSKKTEENISSDIEKELLNSRSYSRKELRFRMLDRLIEEDEFKKDVDPKEWFLEELDYYECGIENVNQQRADRAWQIVRTFGSGFNMSIGATFYLTTRKEIDLEFLDEMLDKAFMQYKEVEDELRKKVGGDNLKGDSIYILSSFRTTKKIRKTRKTKWVKITKPSLRALRLYPSDDLPTPPASFRLKM</sequence>
<feature type="compositionally biased region" description="Acidic residues" evidence="1">
    <location>
        <begin position="114"/>
        <end position="126"/>
    </location>
</feature>
<dbReference type="Proteomes" id="UP000483820">
    <property type="component" value="Chromosome X"/>
</dbReference>
<feature type="compositionally biased region" description="Acidic residues" evidence="1">
    <location>
        <begin position="44"/>
        <end position="58"/>
    </location>
</feature>
<feature type="compositionally biased region" description="Low complexity" evidence="1">
    <location>
        <begin position="13"/>
        <end position="22"/>
    </location>
</feature>
<name>A0A6A5FTK4_CAERE</name>
<evidence type="ECO:0000313" key="3">
    <source>
        <dbReference type="Proteomes" id="UP000483820"/>
    </source>
</evidence>
<dbReference type="GeneID" id="9824993"/>
<accession>A0A6A5FTK4</accession>
<dbReference type="RefSeq" id="XP_053578351.1">
    <property type="nucleotide sequence ID" value="XM_053734785.1"/>
</dbReference>
<dbReference type="CTD" id="9824993"/>
<comment type="caution">
    <text evidence="2">The sequence shown here is derived from an EMBL/GenBank/DDBJ whole genome shotgun (WGS) entry which is preliminary data.</text>
</comment>
<organism evidence="2 3">
    <name type="scientific">Caenorhabditis remanei</name>
    <name type="common">Caenorhabditis vulgaris</name>
    <dbReference type="NCBI Taxonomy" id="31234"/>
    <lineage>
        <taxon>Eukaryota</taxon>
        <taxon>Metazoa</taxon>
        <taxon>Ecdysozoa</taxon>
        <taxon>Nematoda</taxon>
        <taxon>Chromadorea</taxon>
        <taxon>Rhabditida</taxon>
        <taxon>Rhabditina</taxon>
        <taxon>Rhabditomorpha</taxon>
        <taxon>Rhabditoidea</taxon>
        <taxon>Rhabditidae</taxon>
        <taxon>Peloderinae</taxon>
        <taxon>Caenorhabditis</taxon>
    </lineage>
</organism>
<dbReference type="EMBL" id="WUAV01000006">
    <property type="protein sequence ID" value="KAF1745920.1"/>
    <property type="molecule type" value="Genomic_DNA"/>
</dbReference>
<dbReference type="AlphaFoldDB" id="A0A6A5FTK4"/>
<feature type="region of interest" description="Disordered" evidence="1">
    <location>
        <begin position="1"/>
        <end position="146"/>
    </location>
</feature>
<proteinExistence type="predicted"/>
<evidence type="ECO:0000313" key="2">
    <source>
        <dbReference type="EMBL" id="KAF1745920.1"/>
    </source>
</evidence>
<reference evidence="2 3" key="1">
    <citation type="submission" date="2019-12" db="EMBL/GenBank/DDBJ databases">
        <title>Chromosome-level assembly of the Caenorhabditis remanei genome.</title>
        <authorList>
            <person name="Teterina A.A."/>
            <person name="Willis J.H."/>
            <person name="Phillips P.C."/>
        </authorList>
    </citation>
    <scope>NUCLEOTIDE SEQUENCE [LARGE SCALE GENOMIC DNA]</scope>
    <source>
        <strain evidence="2 3">PX506</strain>
        <tissue evidence="2">Whole organism</tissue>
    </source>
</reference>
<feature type="compositionally biased region" description="Acidic residues" evidence="1">
    <location>
        <begin position="69"/>
        <end position="87"/>
    </location>
</feature>
<dbReference type="KEGG" id="crq:GCK72_022367"/>
<feature type="compositionally biased region" description="Basic and acidic residues" evidence="1">
    <location>
        <begin position="255"/>
        <end position="264"/>
    </location>
</feature>
<feature type="region of interest" description="Disordered" evidence="1">
    <location>
        <begin position="233"/>
        <end position="282"/>
    </location>
</feature>
<evidence type="ECO:0000256" key="1">
    <source>
        <dbReference type="SAM" id="MobiDB-lite"/>
    </source>
</evidence>
<feature type="compositionally biased region" description="Basic residues" evidence="1">
    <location>
        <begin position="1"/>
        <end position="10"/>
    </location>
</feature>